<dbReference type="eggNOG" id="COG0457">
    <property type="taxonomic scope" value="Bacteria"/>
</dbReference>
<comment type="caution">
    <text evidence="6">The sequence shown here is derived from an EMBL/GenBank/DDBJ whole genome shotgun (WGS) entry which is preliminary data.</text>
</comment>
<dbReference type="PANTHER" id="PTHR45586">
    <property type="entry name" value="TPR REPEAT-CONTAINING PROTEIN PA4667"/>
    <property type="match status" value="1"/>
</dbReference>
<name>A0A0A2FB60_9PORP</name>
<feature type="coiled-coil region" evidence="4">
    <location>
        <begin position="185"/>
        <end position="212"/>
    </location>
</feature>
<evidence type="ECO:0000313" key="7">
    <source>
        <dbReference type="Proteomes" id="UP000030130"/>
    </source>
</evidence>
<dbReference type="eggNOG" id="COG2956">
    <property type="taxonomic scope" value="Bacteria"/>
</dbReference>
<feature type="chain" id="PRO_5001986722" evidence="5">
    <location>
        <begin position="22"/>
        <end position="995"/>
    </location>
</feature>
<feature type="repeat" description="TPR" evidence="3">
    <location>
        <begin position="655"/>
        <end position="688"/>
    </location>
</feature>
<reference evidence="6 7" key="1">
    <citation type="submission" date="2014-08" db="EMBL/GenBank/DDBJ databases">
        <title>Porphyromonas gulae strain:COT-052_OH1451 Genome sequencing.</title>
        <authorList>
            <person name="Wallis C."/>
            <person name="Deusch O."/>
            <person name="O'Flynn C."/>
            <person name="Davis I."/>
            <person name="Jospin G."/>
            <person name="Darling A.E."/>
            <person name="Coil D.A."/>
            <person name="Alexiev A."/>
            <person name="Horsfall A."/>
            <person name="Kirkwood N."/>
            <person name="Harris S."/>
            <person name="Eisen J.A."/>
        </authorList>
    </citation>
    <scope>NUCLEOTIDE SEQUENCE [LARGE SCALE GENOMIC DNA]</scope>
    <source>
        <strain evidence="7">COT-052 OH1451</strain>
    </source>
</reference>
<dbReference type="OrthoDB" id="9814448at2"/>
<dbReference type="SMART" id="SM00028">
    <property type="entry name" value="TPR"/>
    <property type="match status" value="10"/>
</dbReference>
<dbReference type="Proteomes" id="UP000030130">
    <property type="component" value="Unassembled WGS sequence"/>
</dbReference>
<accession>A0A0A2FB60</accession>
<dbReference type="Gene3D" id="1.25.40.10">
    <property type="entry name" value="Tetratricopeptide repeat domain"/>
    <property type="match status" value="6"/>
</dbReference>
<keyword evidence="4" id="KW-0175">Coiled coil</keyword>
<keyword evidence="1" id="KW-0677">Repeat</keyword>
<dbReference type="PANTHER" id="PTHR45586:SF1">
    <property type="entry name" value="LIPOPOLYSACCHARIDE ASSEMBLY PROTEIN B"/>
    <property type="match status" value="1"/>
</dbReference>
<dbReference type="InterPro" id="IPR011990">
    <property type="entry name" value="TPR-like_helical_dom_sf"/>
</dbReference>
<dbReference type="STRING" id="111105.HR09_00035"/>
<dbReference type="EMBL" id="JRAI01000015">
    <property type="protein sequence ID" value="KGN87302.1"/>
    <property type="molecule type" value="Genomic_DNA"/>
</dbReference>
<keyword evidence="5" id="KW-0732">Signal</keyword>
<evidence type="ECO:0000256" key="5">
    <source>
        <dbReference type="SAM" id="SignalP"/>
    </source>
</evidence>
<dbReference type="RefSeq" id="WP_039420278.1">
    <property type="nucleotide sequence ID" value="NZ_JRAI01000015.1"/>
</dbReference>
<dbReference type="InterPro" id="IPR019734">
    <property type="entry name" value="TPR_rpt"/>
</dbReference>
<dbReference type="eggNOG" id="COG1729">
    <property type="taxonomic scope" value="Bacteria"/>
</dbReference>
<evidence type="ECO:0000256" key="3">
    <source>
        <dbReference type="PROSITE-ProRule" id="PRU00339"/>
    </source>
</evidence>
<dbReference type="Pfam" id="PF13432">
    <property type="entry name" value="TPR_16"/>
    <property type="match status" value="2"/>
</dbReference>
<evidence type="ECO:0000256" key="4">
    <source>
        <dbReference type="SAM" id="Coils"/>
    </source>
</evidence>
<protein>
    <submittedName>
        <fullName evidence="6">Tetratricopeptide repeat protein</fullName>
    </submittedName>
</protein>
<keyword evidence="2 3" id="KW-0802">TPR repeat</keyword>
<dbReference type="AlphaFoldDB" id="A0A0A2FB60"/>
<evidence type="ECO:0000313" key="6">
    <source>
        <dbReference type="EMBL" id="KGN87302.1"/>
    </source>
</evidence>
<dbReference type="Pfam" id="PF13174">
    <property type="entry name" value="TPR_6"/>
    <property type="match status" value="3"/>
</dbReference>
<feature type="repeat" description="TPR" evidence="3">
    <location>
        <begin position="804"/>
        <end position="837"/>
    </location>
</feature>
<feature type="repeat" description="TPR" evidence="3">
    <location>
        <begin position="546"/>
        <end position="579"/>
    </location>
</feature>
<dbReference type="InterPro" id="IPR051012">
    <property type="entry name" value="CellSynth/LPSAsmb/PSIAsmb"/>
</dbReference>
<dbReference type="SUPFAM" id="SSF48452">
    <property type="entry name" value="TPR-like"/>
    <property type="match status" value="5"/>
</dbReference>
<organism evidence="6 7">
    <name type="scientific">Porphyromonas gulae</name>
    <dbReference type="NCBI Taxonomy" id="111105"/>
    <lineage>
        <taxon>Bacteria</taxon>
        <taxon>Pseudomonadati</taxon>
        <taxon>Bacteroidota</taxon>
        <taxon>Bacteroidia</taxon>
        <taxon>Bacteroidales</taxon>
        <taxon>Porphyromonadaceae</taxon>
        <taxon>Porphyromonas</taxon>
    </lineage>
</organism>
<feature type="signal peptide" evidence="5">
    <location>
        <begin position="1"/>
        <end position="21"/>
    </location>
</feature>
<sequence length="995" mass="112351">MKKKILPALVLGVAMTFMAQAQNKTTEPAEAFFLEGRAMFIRQNYVGALDQFRLYRLHGGQQHALEVDYYSIIADYLLGADHDYVLGAVGNFMGNFPESIDKSRVRLLAGELMIRHEQYLRADVIFSDIDDRTLNDEDLAAYLLYYACVRMQLSGSNALAEQMLLKASENRGELGGRARLLLAAIQIEDGRIDEAEQTLSRLKNRSQFADDADAYMAEIQLLRGDYREAAEIADRLMSHNSSMRQRPQLLRVAGNAYYRLGDSNKTIDYLSDYSERVGDRIAPADAYALGVTYYKQGLMKEALRPLAAATSDTGSLGAESALYLGQARLAEGMTSEALMAFEKAATQEVNRPVREVGMYNMAMLMRSTGQSSFGQSVRIAENFLNEFPRSSHREQMAAILVESYFTGKDYNSSLRSIQKIAQPTASILAAKQFVLNRMAEQKEAAGYDSEALSFVSSSISMGDKGEYFPEAYFLRGNLRYRAGDFPAAAADYRAYISAAGDRDAANLPLGYYRLGYSLFNAERYDTALEAFKEYVSRSGIAPNLSADAYARIGDCRYMKRDFHGAREAYSMAYRVYPSGGDYALLRRARLEGLAKQYADQIQTLDKLIQQFPDSRHLTAALYEKGRGAVLSGKHNVAEEAFNAVVKRSSDSREARQSSLQLGLLYYNTGRTKEAIRTYQRIIDRYPRSEEATVALSDLRSIYLEEDRIDEYSAYVRRLEGKVSVAPSETEQLSFLSAERKYRRRQSDARRDLEAYLERYPQGSDRHKAELYLADLDYQAGNADVAYNRYSRLVSSPGLPEDYKIDARLRLGRMQYERKEYKAALKSFQSVLDTDGAEAVRDQAVEGIAESAYADKDYRRVIDVIAGLKNQSALPHALRLYRARSYQALKMNREAIADYEILAEDFSTAAGAEAVVMQAQLEMEAKRLSKAKSILEKFIAKSTPQQYWLARGFILLSDIYKEEGDTFTARQYLESLEKNYPNHEDDIHEQIALRLE</sequence>
<evidence type="ECO:0000256" key="1">
    <source>
        <dbReference type="ARBA" id="ARBA00022737"/>
    </source>
</evidence>
<gene>
    <name evidence="6" type="ORF">HR08_02570</name>
</gene>
<proteinExistence type="predicted"/>
<dbReference type="PROSITE" id="PS50005">
    <property type="entry name" value="TPR"/>
    <property type="match status" value="3"/>
</dbReference>
<evidence type="ECO:0000256" key="2">
    <source>
        <dbReference type="ARBA" id="ARBA00022803"/>
    </source>
</evidence>